<dbReference type="Proteomes" id="UP000799539">
    <property type="component" value="Unassembled WGS sequence"/>
</dbReference>
<gene>
    <name evidence="2" type="ORF">CERZMDRAFT_90303</name>
</gene>
<sequence length="144" mass="14639">MNTGLGDWLQSMTARHPDVQQTAEQGKPPPLEPSISSSNTNQWKRGHRAAAPSMNLSNLKNRFASGGQAEGSGRTASAGGAPGGLSSSDNASGSGGVDLDRVQQKGKEFMKNAGVFGSKAGAGAKGLLAKGRSRFGGSVRGKEA</sequence>
<accession>A0A6A6FLL7</accession>
<evidence type="ECO:0000313" key="3">
    <source>
        <dbReference type="Proteomes" id="UP000799539"/>
    </source>
</evidence>
<dbReference type="EMBL" id="ML992668">
    <property type="protein sequence ID" value="KAF2214271.1"/>
    <property type="molecule type" value="Genomic_DNA"/>
</dbReference>
<keyword evidence="3" id="KW-1185">Reference proteome</keyword>
<proteinExistence type="predicted"/>
<evidence type="ECO:0000313" key="2">
    <source>
        <dbReference type="EMBL" id="KAF2214271.1"/>
    </source>
</evidence>
<reference evidence="2" key="1">
    <citation type="journal article" date="2020" name="Stud. Mycol.">
        <title>101 Dothideomycetes genomes: a test case for predicting lifestyles and emergence of pathogens.</title>
        <authorList>
            <person name="Haridas S."/>
            <person name="Albert R."/>
            <person name="Binder M."/>
            <person name="Bloem J."/>
            <person name="Labutti K."/>
            <person name="Salamov A."/>
            <person name="Andreopoulos B."/>
            <person name="Baker S."/>
            <person name="Barry K."/>
            <person name="Bills G."/>
            <person name="Bluhm B."/>
            <person name="Cannon C."/>
            <person name="Castanera R."/>
            <person name="Culley D."/>
            <person name="Daum C."/>
            <person name="Ezra D."/>
            <person name="Gonzalez J."/>
            <person name="Henrissat B."/>
            <person name="Kuo A."/>
            <person name="Liang C."/>
            <person name="Lipzen A."/>
            <person name="Lutzoni F."/>
            <person name="Magnuson J."/>
            <person name="Mondo S."/>
            <person name="Nolan M."/>
            <person name="Ohm R."/>
            <person name="Pangilinan J."/>
            <person name="Park H.-J."/>
            <person name="Ramirez L."/>
            <person name="Alfaro M."/>
            <person name="Sun H."/>
            <person name="Tritt A."/>
            <person name="Yoshinaga Y."/>
            <person name="Zwiers L.-H."/>
            <person name="Turgeon B."/>
            <person name="Goodwin S."/>
            <person name="Spatafora J."/>
            <person name="Crous P."/>
            <person name="Grigoriev I."/>
        </authorList>
    </citation>
    <scope>NUCLEOTIDE SEQUENCE</scope>
    <source>
        <strain evidence="2">SCOH1-5</strain>
    </source>
</reference>
<organism evidence="2 3">
    <name type="scientific">Cercospora zeae-maydis SCOH1-5</name>
    <dbReference type="NCBI Taxonomy" id="717836"/>
    <lineage>
        <taxon>Eukaryota</taxon>
        <taxon>Fungi</taxon>
        <taxon>Dikarya</taxon>
        <taxon>Ascomycota</taxon>
        <taxon>Pezizomycotina</taxon>
        <taxon>Dothideomycetes</taxon>
        <taxon>Dothideomycetidae</taxon>
        <taxon>Mycosphaerellales</taxon>
        <taxon>Mycosphaerellaceae</taxon>
        <taxon>Cercospora</taxon>
    </lineage>
</organism>
<dbReference type="OrthoDB" id="5151921at2759"/>
<name>A0A6A6FLL7_9PEZI</name>
<protein>
    <submittedName>
        <fullName evidence="2">Uncharacterized protein</fullName>
    </submittedName>
</protein>
<feature type="compositionally biased region" description="Polar residues" evidence="1">
    <location>
        <begin position="34"/>
        <end position="43"/>
    </location>
</feature>
<feature type="region of interest" description="Disordered" evidence="1">
    <location>
        <begin position="1"/>
        <end position="105"/>
    </location>
</feature>
<dbReference type="AlphaFoldDB" id="A0A6A6FLL7"/>
<feature type="compositionally biased region" description="Low complexity" evidence="1">
    <location>
        <begin position="76"/>
        <end position="88"/>
    </location>
</feature>
<evidence type="ECO:0000256" key="1">
    <source>
        <dbReference type="SAM" id="MobiDB-lite"/>
    </source>
</evidence>